<proteinExistence type="predicted"/>
<dbReference type="HOGENOM" id="CLU_1210577_0_0_1"/>
<reference evidence="2 3" key="1">
    <citation type="journal article" date="2012" name="Plant Cell">
        <title>Genome comparison of barley and maize smut fungi reveals targeted loss of RNA silencing components and species-specific presence of transposable elements.</title>
        <authorList>
            <person name="Laurie J.D."/>
            <person name="Ali S."/>
            <person name="Linning R."/>
            <person name="Mannhaupt G."/>
            <person name="Wong P."/>
            <person name="Gueldener U."/>
            <person name="Muensterkoetter M."/>
            <person name="Moore R."/>
            <person name="Kahmann R."/>
            <person name="Bakkeren G."/>
            <person name="Schirawski J."/>
        </authorList>
    </citation>
    <scope>NUCLEOTIDE SEQUENCE [LARGE SCALE GENOMIC DNA]</scope>
    <source>
        <strain evidence="3">Uh4875-4</strain>
    </source>
</reference>
<comment type="caution">
    <text evidence="2">The sequence shown here is derived from an EMBL/GenBank/DDBJ whole genome shotgun (WGS) entry which is preliminary data.</text>
</comment>
<feature type="region of interest" description="Disordered" evidence="1">
    <location>
        <begin position="1"/>
        <end position="21"/>
    </location>
</feature>
<organism evidence="2 3">
    <name type="scientific">Ustilago hordei</name>
    <name type="common">Barley covered smut fungus</name>
    <dbReference type="NCBI Taxonomy" id="120017"/>
    <lineage>
        <taxon>Eukaryota</taxon>
        <taxon>Fungi</taxon>
        <taxon>Dikarya</taxon>
        <taxon>Basidiomycota</taxon>
        <taxon>Ustilaginomycotina</taxon>
        <taxon>Ustilaginomycetes</taxon>
        <taxon>Ustilaginales</taxon>
        <taxon>Ustilaginaceae</taxon>
        <taxon>Ustilago</taxon>
    </lineage>
</organism>
<evidence type="ECO:0000313" key="3">
    <source>
        <dbReference type="Proteomes" id="UP000006174"/>
    </source>
</evidence>
<gene>
    <name evidence="2" type="ORF">UHOR_14671</name>
</gene>
<sequence length="229" mass="25150">MEVGELEEKEVSETVEEPAARHARVMTEEHELEYRALLEASETLPPTANEVVDAILELRCEDMPVFIEMPTWVTLLLVVYPSTPSPAPSIVGEHVPNNCKVTLLGPAIGWWQRAHLWLDDSIVWSSFAWPRGVCPGQAGNAFAAPNLESCGHKRCKHMVSALPMMVYYSDAPPRHLCPGKHGVECAHLTGAQGKGSGVVHKQDCLLNPVEDDNWGYAMCIIWGASPCSV</sequence>
<dbReference type="EMBL" id="CAGI01000159">
    <property type="protein sequence ID" value="CCF50882.1"/>
    <property type="molecule type" value="Genomic_DNA"/>
</dbReference>
<evidence type="ECO:0000313" key="2">
    <source>
        <dbReference type="EMBL" id="CCF50882.1"/>
    </source>
</evidence>
<accession>I2FVD9</accession>
<name>I2FVD9_USTHO</name>
<evidence type="ECO:0000256" key="1">
    <source>
        <dbReference type="SAM" id="MobiDB-lite"/>
    </source>
</evidence>
<keyword evidence="3" id="KW-1185">Reference proteome</keyword>
<dbReference type="Proteomes" id="UP000006174">
    <property type="component" value="Unassembled WGS sequence"/>
</dbReference>
<dbReference type="AlphaFoldDB" id="I2FVD9"/>
<feature type="compositionally biased region" description="Acidic residues" evidence="1">
    <location>
        <begin position="1"/>
        <end position="16"/>
    </location>
</feature>
<protein>
    <submittedName>
        <fullName evidence="2">Uncharacterized protein</fullName>
    </submittedName>
</protein>